<dbReference type="GO" id="GO:0022857">
    <property type="term" value="F:transmembrane transporter activity"/>
    <property type="evidence" value="ECO:0007669"/>
    <property type="project" value="TreeGrafter"/>
</dbReference>
<keyword evidence="2" id="KW-0547">Nucleotide-binding</keyword>
<evidence type="ECO:0000256" key="1">
    <source>
        <dbReference type="ARBA" id="ARBA00022448"/>
    </source>
</evidence>
<dbReference type="SMART" id="SM00382">
    <property type="entry name" value="AAA"/>
    <property type="match status" value="1"/>
</dbReference>
<reference evidence="5 6" key="1">
    <citation type="journal article" date="2013" name="ISME J.">
        <title>Metabolic model for the filamentous 'Candidatus Microthrix parvicella' based on genomic and metagenomic analyses.</title>
        <authorList>
            <person name="Jon McIlroy S."/>
            <person name="Kristiansen R."/>
            <person name="Albertsen M."/>
            <person name="Michael Karst S."/>
            <person name="Rossetti S."/>
            <person name="Lund Nielsen J."/>
            <person name="Tandoi V."/>
            <person name="James Seviour R."/>
            <person name="Nielsen P.H."/>
        </authorList>
    </citation>
    <scope>NUCLEOTIDE SEQUENCE [LARGE SCALE GENOMIC DNA]</scope>
    <source>
        <strain evidence="5 6">RN1</strain>
    </source>
</reference>
<dbReference type="SUPFAM" id="SSF52540">
    <property type="entry name" value="P-loop containing nucleoside triphosphate hydrolases"/>
    <property type="match status" value="1"/>
</dbReference>
<feature type="domain" description="ABC transporter" evidence="4">
    <location>
        <begin position="3"/>
        <end position="227"/>
    </location>
</feature>
<dbReference type="AlphaFoldDB" id="R4Z7J9"/>
<dbReference type="OrthoDB" id="3176024at2"/>
<evidence type="ECO:0000313" key="5">
    <source>
        <dbReference type="EMBL" id="CCM65637.1"/>
    </source>
</evidence>
<dbReference type="HOGENOM" id="CLU_000604_1_22_11"/>
<dbReference type="Gene3D" id="3.40.50.300">
    <property type="entry name" value="P-loop containing nucleotide triphosphate hydrolases"/>
    <property type="match status" value="1"/>
</dbReference>
<evidence type="ECO:0000313" key="6">
    <source>
        <dbReference type="Proteomes" id="UP000018291"/>
    </source>
</evidence>
<evidence type="ECO:0000256" key="2">
    <source>
        <dbReference type="ARBA" id="ARBA00022741"/>
    </source>
</evidence>
<dbReference type="Proteomes" id="UP000018291">
    <property type="component" value="Unassembled WGS sequence"/>
</dbReference>
<comment type="caution">
    <text evidence="5">The sequence shown here is derived from an EMBL/GenBank/DDBJ whole genome shotgun (WGS) entry which is preliminary data.</text>
</comment>
<dbReference type="GO" id="GO:0005886">
    <property type="term" value="C:plasma membrane"/>
    <property type="evidence" value="ECO:0007669"/>
    <property type="project" value="TreeGrafter"/>
</dbReference>
<keyword evidence="3 5" id="KW-0067">ATP-binding</keyword>
<name>R4Z7J9_9ACTN</name>
<dbReference type="InterPro" id="IPR015854">
    <property type="entry name" value="ABC_transpr_LolD-like"/>
</dbReference>
<gene>
    <name evidence="5" type="ORF">BN381_80167</name>
</gene>
<dbReference type="PANTHER" id="PTHR24220">
    <property type="entry name" value="IMPORT ATP-BINDING PROTEIN"/>
    <property type="match status" value="1"/>
</dbReference>
<dbReference type="Pfam" id="PF00005">
    <property type="entry name" value="ABC_tran"/>
    <property type="match status" value="1"/>
</dbReference>
<evidence type="ECO:0000256" key="3">
    <source>
        <dbReference type="ARBA" id="ARBA00022840"/>
    </source>
</evidence>
<dbReference type="STRING" id="1229780.BN381_80167"/>
<dbReference type="eggNOG" id="COG1136">
    <property type="taxonomic scope" value="Bacteria"/>
</dbReference>
<dbReference type="RefSeq" id="WP_012230541.1">
    <property type="nucleotide sequence ID" value="NZ_HG422565.1"/>
</dbReference>
<dbReference type="InterPro" id="IPR003593">
    <property type="entry name" value="AAA+_ATPase"/>
</dbReference>
<dbReference type="PANTHER" id="PTHR24220:SF685">
    <property type="entry name" value="ABC TRANSPORTER RELATED"/>
    <property type="match status" value="1"/>
</dbReference>
<keyword evidence="6" id="KW-1185">Reference proteome</keyword>
<accession>R4Z7J9</accession>
<dbReference type="GO" id="GO:0016887">
    <property type="term" value="F:ATP hydrolysis activity"/>
    <property type="evidence" value="ECO:0007669"/>
    <property type="project" value="InterPro"/>
</dbReference>
<keyword evidence="5" id="KW-0449">Lipoprotein</keyword>
<proteinExistence type="predicted"/>
<dbReference type="PROSITE" id="PS00211">
    <property type="entry name" value="ABC_TRANSPORTER_1"/>
    <property type="match status" value="1"/>
</dbReference>
<sequence length="227" mass="23623">MSLNLDNVTVTVPDGLAERTILDRVSLSVEPGEIVALTGASGSGKSTLLAVAALLMVPQTGRITVAGTNASEAGDKQRTALRRHHIGVIYQSANLFPSLTAREQLHLTAHVGGHLDSAARQRADELLDHVGLTSRAGARPAELSGGERQRVGIARALMGRPSVLLADEPTAALDSERGEAIMALLAEQAEAAGAATMVVTHVPEQLHATRTLSIADGRVSELMAARG</sequence>
<keyword evidence="1" id="KW-0813">Transport</keyword>
<dbReference type="InterPro" id="IPR017911">
    <property type="entry name" value="MacB-like_ATP-bd"/>
</dbReference>
<evidence type="ECO:0000259" key="4">
    <source>
        <dbReference type="PROSITE" id="PS50893"/>
    </source>
</evidence>
<protein>
    <submittedName>
        <fullName evidence="5">Lipoprotein releasing system, ATP-binding protein</fullName>
    </submittedName>
</protein>
<dbReference type="PROSITE" id="PS50893">
    <property type="entry name" value="ABC_TRANSPORTER_2"/>
    <property type="match status" value="1"/>
</dbReference>
<dbReference type="CDD" id="cd03255">
    <property type="entry name" value="ABC_MJ0796_LolCDE_FtsE"/>
    <property type="match status" value="1"/>
</dbReference>
<dbReference type="GO" id="GO:0005524">
    <property type="term" value="F:ATP binding"/>
    <property type="evidence" value="ECO:0007669"/>
    <property type="project" value="UniProtKB-KW"/>
</dbReference>
<dbReference type="InterPro" id="IPR003439">
    <property type="entry name" value="ABC_transporter-like_ATP-bd"/>
</dbReference>
<organism evidence="5 6">
    <name type="scientific">Candidatus Neomicrothrix parvicella RN1</name>
    <dbReference type="NCBI Taxonomy" id="1229780"/>
    <lineage>
        <taxon>Bacteria</taxon>
        <taxon>Bacillati</taxon>
        <taxon>Actinomycetota</taxon>
        <taxon>Acidimicrobiia</taxon>
        <taxon>Acidimicrobiales</taxon>
        <taxon>Microthrixaceae</taxon>
        <taxon>Candidatus Neomicrothrix</taxon>
    </lineage>
</organism>
<dbReference type="InterPro" id="IPR017871">
    <property type="entry name" value="ABC_transporter-like_CS"/>
</dbReference>
<dbReference type="EMBL" id="CANL01000078">
    <property type="protein sequence ID" value="CCM65637.1"/>
    <property type="molecule type" value="Genomic_DNA"/>
</dbReference>
<dbReference type="InterPro" id="IPR027417">
    <property type="entry name" value="P-loop_NTPase"/>
</dbReference>